<evidence type="ECO:0000313" key="2">
    <source>
        <dbReference type="EMBL" id="MFD1484628.1"/>
    </source>
</evidence>
<evidence type="ECO:0000256" key="1">
    <source>
        <dbReference type="ARBA" id="ARBA00010759"/>
    </source>
</evidence>
<dbReference type="RefSeq" id="WP_125750887.1">
    <property type="nucleotide sequence ID" value="NZ_JBHTON010000014.1"/>
</dbReference>
<dbReference type="InterPro" id="IPR036821">
    <property type="entry name" value="Peptide_deformylase_sf"/>
</dbReference>
<comment type="similarity">
    <text evidence="1">Belongs to the polypeptide deformylase family.</text>
</comment>
<dbReference type="PANTHER" id="PTHR10458">
    <property type="entry name" value="PEPTIDE DEFORMYLASE"/>
    <property type="match status" value="1"/>
</dbReference>
<dbReference type="EC" id="3.5.1.88" evidence="2"/>
<dbReference type="NCBIfam" id="NF006670">
    <property type="entry name" value="PRK09218.1"/>
    <property type="match status" value="1"/>
</dbReference>
<keyword evidence="2" id="KW-0378">Hydrolase</keyword>
<name>A0ABW4E6M5_9LACO</name>
<organism evidence="2 3">
    <name type="scientific">Lacticaseibacillus baoqingensis</name>
    <dbReference type="NCBI Taxonomy" id="2486013"/>
    <lineage>
        <taxon>Bacteria</taxon>
        <taxon>Bacillati</taxon>
        <taxon>Bacillota</taxon>
        <taxon>Bacilli</taxon>
        <taxon>Lactobacillales</taxon>
        <taxon>Lactobacillaceae</taxon>
        <taxon>Lacticaseibacillus</taxon>
    </lineage>
</organism>
<keyword evidence="3" id="KW-1185">Reference proteome</keyword>
<dbReference type="Gene3D" id="3.90.45.10">
    <property type="entry name" value="Peptide deformylase"/>
    <property type="match status" value="1"/>
</dbReference>
<dbReference type="Pfam" id="PF01327">
    <property type="entry name" value="Pep_deformylase"/>
    <property type="match status" value="1"/>
</dbReference>
<dbReference type="SUPFAM" id="SSF56420">
    <property type="entry name" value="Peptide deformylase"/>
    <property type="match status" value="1"/>
</dbReference>
<sequence length="136" mass="15574">MIRPINRDQTWLQRVAKPATPKDTAVITDLQDTLRAHQDHCVGMAANMIGSDRRIIIAQLGPMAIPMINPQIIEKHDPYLTTEGCLSLSGQRQTKRYRSITLQYLDARFQPQQQTFNDYFAQIVQHECDHCDGILI</sequence>
<dbReference type="CDD" id="cd00487">
    <property type="entry name" value="Pep_deformylase"/>
    <property type="match status" value="1"/>
</dbReference>
<comment type="caution">
    <text evidence="2">The sequence shown here is derived from an EMBL/GenBank/DDBJ whole genome shotgun (WGS) entry which is preliminary data.</text>
</comment>
<reference evidence="3" key="1">
    <citation type="journal article" date="2019" name="Int. J. Syst. Evol. Microbiol.">
        <title>The Global Catalogue of Microorganisms (GCM) 10K type strain sequencing project: providing services to taxonomists for standard genome sequencing and annotation.</title>
        <authorList>
            <consortium name="The Broad Institute Genomics Platform"/>
            <consortium name="The Broad Institute Genome Sequencing Center for Infectious Disease"/>
            <person name="Wu L."/>
            <person name="Ma J."/>
        </authorList>
    </citation>
    <scope>NUCLEOTIDE SEQUENCE [LARGE SCALE GENOMIC DNA]</scope>
    <source>
        <strain evidence="3">CCM 8903</strain>
    </source>
</reference>
<dbReference type="PRINTS" id="PR01576">
    <property type="entry name" value="PDEFORMYLASE"/>
</dbReference>
<dbReference type="GO" id="GO:0042586">
    <property type="term" value="F:peptide deformylase activity"/>
    <property type="evidence" value="ECO:0007669"/>
    <property type="project" value="UniProtKB-EC"/>
</dbReference>
<dbReference type="InterPro" id="IPR023635">
    <property type="entry name" value="Peptide_deformylase"/>
</dbReference>
<dbReference type="Proteomes" id="UP001597252">
    <property type="component" value="Unassembled WGS sequence"/>
</dbReference>
<protein>
    <submittedName>
        <fullName evidence="2">Peptide deformylase</fullName>
        <ecNumber evidence="2">3.5.1.88</ecNumber>
    </submittedName>
</protein>
<evidence type="ECO:0000313" key="3">
    <source>
        <dbReference type="Proteomes" id="UP001597252"/>
    </source>
</evidence>
<gene>
    <name evidence="2" type="ORF">ACFQ5J_05230</name>
</gene>
<dbReference type="EMBL" id="JBHTON010000014">
    <property type="protein sequence ID" value="MFD1484628.1"/>
    <property type="molecule type" value="Genomic_DNA"/>
</dbReference>
<proteinExistence type="inferred from homology"/>
<dbReference type="PANTHER" id="PTHR10458:SF22">
    <property type="entry name" value="PEPTIDE DEFORMYLASE"/>
    <property type="match status" value="1"/>
</dbReference>
<accession>A0ABW4E6M5</accession>
<dbReference type="PIRSF" id="PIRSF004749">
    <property type="entry name" value="Pep_def"/>
    <property type="match status" value="1"/>
</dbReference>